<dbReference type="PROSITE" id="PS50229">
    <property type="entry name" value="WH1"/>
    <property type="match status" value="1"/>
</dbReference>
<dbReference type="InterPro" id="IPR007875">
    <property type="entry name" value="Sprouty"/>
</dbReference>
<keyword evidence="7" id="KW-1185">Reference proteome</keyword>
<accession>T1JGN4</accession>
<dbReference type="CDD" id="cd10574">
    <property type="entry name" value="EVH1_SPRED-like"/>
    <property type="match status" value="1"/>
</dbReference>
<keyword evidence="3" id="KW-0472">Membrane</keyword>
<dbReference type="PANTHER" id="PTHR11202:SF3">
    <property type="entry name" value="SPROUTY-RELATED PROTEIN WITH EVH-1 DOMAIN, ISOFORM C"/>
    <property type="match status" value="1"/>
</dbReference>
<dbReference type="Gene3D" id="2.30.29.30">
    <property type="entry name" value="Pleckstrin-homology domain (PH domain)/Phosphotyrosine-binding domain (PTB)"/>
    <property type="match status" value="1"/>
</dbReference>
<reference evidence="6" key="2">
    <citation type="submission" date="2015-02" db="UniProtKB">
        <authorList>
            <consortium name="EnsemblMetazoa"/>
        </authorList>
    </citation>
    <scope>IDENTIFICATION</scope>
</reference>
<comment type="subcellular location">
    <subcellularLocation>
        <location evidence="1">Cell membrane</location>
        <topology evidence="1">Peripheral membrane protein</topology>
    </subcellularLocation>
</comment>
<dbReference type="PROSITE" id="PS51227">
    <property type="entry name" value="SPR"/>
    <property type="match status" value="1"/>
</dbReference>
<feature type="region of interest" description="Disordered" evidence="4">
    <location>
        <begin position="296"/>
        <end position="327"/>
    </location>
</feature>
<evidence type="ECO:0000256" key="1">
    <source>
        <dbReference type="ARBA" id="ARBA00004202"/>
    </source>
</evidence>
<reference evidence="7" key="1">
    <citation type="submission" date="2011-05" db="EMBL/GenBank/DDBJ databases">
        <authorList>
            <person name="Richards S.R."/>
            <person name="Qu J."/>
            <person name="Jiang H."/>
            <person name="Jhangiani S.N."/>
            <person name="Agravi P."/>
            <person name="Goodspeed R."/>
            <person name="Gross S."/>
            <person name="Mandapat C."/>
            <person name="Jackson L."/>
            <person name="Mathew T."/>
            <person name="Pu L."/>
            <person name="Thornton R."/>
            <person name="Saada N."/>
            <person name="Wilczek-Boney K.B."/>
            <person name="Lee S."/>
            <person name="Kovar C."/>
            <person name="Wu Y."/>
            <person name="Scherer S.E."/>
            <person name="Worley K.C."/>
            <person name="Muzny D.M."/>
            <person name="Gibbs R."/>
        </authorList>
    </citation>
    <scope>NUCLEOTIDE SEQUENCE</scope>
    <source>
        <strain evidence="7">Brora</strain>
    </source>
</reference>
<evidence type="ECO:0000313" key="6">
    <source>
        <dbReference type="EnsemblMetazoa" id="SMAR013007-PA"/>
    </source>
</evidence>
<feature type="domain" description="WH1" evidence="5">
    <location>
        <begin position="5"/>
        <end position="123"/>
    </location>
</feature>
<dbReference type="AlphaFoldDB" id="T1JGN4"/>
<evidence type="ECO:0000256" key="4">
    <source>
        <dbReference type="SAM" id="MobiDB-lite"/>
    </source>
</evidence>
<sequence>MSEGSGKDDGNYLVRVSAQVMTRDESTGLWVPIRGGGLSNVSVRKRPILTEDEAKHEYLIFGKRISDHQVVLSCTIKRDFEYNKVMPTFHHWRTGDKKFGLTFQTAADARAFDKGVKQAVEDVLDGLTDSSFLHASDVGEDDVFMTLELPVERVDSRSSSGSSNGNNSCGLTYPPSLVYPEAPPYSSPFTHPHANHHHLHRMHYISRPQRTSPGTPNGNGSGSGNSKEMTLDDVWVKNDALRTGSGTGTGPGMIGGDDKIEIIAGEQFSYVQFAREPRPTAHEYSYPMIDVVKSSAHDKSKSQTPPQMAQHGFEAKPPLLPTKKRGAPKKVKNLLRERVRCRHCHEMFSLDENERGRCEYAPDHARTCVNAVTCIRCAQCMLYHCMSDAEGDFAHHPCECGDSADTKCGKRWFGLVLLSLLVPCLWCYLPLWACHKCGASCGVCGGRHEAS</sequence>
<dbReference type="EMBL" id="JH432211">
    <property type="status" value="NOT_ANNOTATED_CDS"/>
    <property type="molecule type" value="Genomic_DNA"/>
</dbReference>
<evidence type="ECO:0000313" key="7">
    <source>
        <dbReference type="Proteomes" id="UP000014500"/>
    </source>
</evidence>
<dbReference type="EnsemblMetazoa" id="SMAR013007-RA">
    <property type="protein sequence ID" value="SMAR013007-PA"/>
    <property type="gene ID" value="SMAR013007"/>
</dbReference>
<feature type="region of interest" description="Disordered" evidence="4">
    <location>
        <begin position="207"/>
        <end position="229"/>
    </location>
</feature>
<keyword evidence="2" id="KW-1003">Cell membrane</keyword>
<evidence type="ECO:0000256" key="3">
    <source>
        <dbReference type="ARBA" id="ARBA00023136"/>
    </source>
</evidence>
<evidence type="ECO:0000256" key="2">
    <source>
        <dbReference type="ARBA" id="ARBA00022475"/>
    </source>
</evidence>
<name>T1JGN4_STRMM</name>
<dbReference type="Proteomes" id="UP000014500">
    <property type="component" value="Unassembled WGS sequence"/>
</dbReference>
<protein>
    <recommendedName>
        <fullName evidence="5">WH1 domain-containing protein</fullName>
    </recommendedName>
</protein>
<organism evidence="6 7">
    <name type="scientific">Strigamia maritima</name>
    <name type="common">European centipede</name>
    <name type="synonym">Geophilus maritimus</name>
    <dbReference type="NCBI Taxonomy" id="126957"/>
    <lineage>
        <taxon>Eukaryota</taxon>
        <taxon>Metazoa</taxon>
        <taxon>Ecdysozoa</taxon>
        <taxon>Arthropoda</taxon>
        <taxon>Myriapoda</taxon>
        <taxon>Chilopoda</taxon>
        <taxon>Pleurostigmophora</taxon>
        <taxon>Geophilomorpha</taxon>
        <taxon>Linotaeniidae</taxon>
        <taxon>Strigamia</taxon>
    </lineage>
</organism>
<evidence type="ECO:0000259" key="5">
    <source>
        <dbReference type="PROSITE" id="PS50229"/>
    </source>
</evidence>
<dbReference type="InterPro" id="IPR041937">
    <property type="entry name" value="SPRE_EVH1"/>
</dbReference>
<dbReference type="Pfam" id="PF00568">
    <property type="entry name" value="WH1"/>
    <property type="match status" value="1"/>
</dbReference>
<dbReference type="GO" id="GO:0005886">
    <property type="term" value="C:plasma membrane"/>
    <property type="evidence" value="ECO:0007669"/>
    <property type="project" value="UniProtKB-SubCell"/>
</dbReference>
<dbReference type="GO" id="GO:0019901">
    <property type="term" value="F:protein kinase binding"/>
    <property type="evidence" value="ECO:0007669"/>
    <property type="project" value="TreeGrafter"/>
</dbReference>
<dbReference type="FunFam" id="2.30.29.30:FF:000052">
    <property type="entry name" value="Sprouty-related, EVH1 domain containing 2"/>
    <property type="match status" value="1"/>
</dbReference>
<dbReference type="GO" id="GO:0043409">
    <property type="term" value="P:negative regulation of MAPK cascade"/>
    <property type="evidence" value="ECO:0007669"/>
    <property type="project" value="TreeGrafter"/>
</dbReference>
<dbReference type="InterPro" id="IPR000697">
    <property type="entry name" value="WH1/EVH1_dom"/>
</dbReference>
<dbReference type="PhylomeDB" id="T1JGN4"/>
<dbReference type="SUPFAM" id="SSF50729">
    <property type="entry name" value="PH domain-like"/>
    <property type="match status" value="1"/>
</dbReference>
<dbReference type="HOGENOM" id="CLU_038867_1_1_1"/>
<dbReference type="STRING" id="126957.T1JGN4"/>
<dbReference type="PANTHER" id="PTHR11202">
    <property type="entry name" value="SPROUTY-RELATED, EVH1 DOMAIN-CONTAINING PROTEIN FAMILY MEMBER"/>
    <property type="match status" value="1"/>
</dbReference>
<dbReference type="Pfam" id="PF05210">
    <property type="entry name" value="Sprouty"/>
    <property type="match status" value="1"/>
</dbReference>
<dbReference type="eggNOG" id="KOG4590">
    <property type="taxonomic scope" value="Eukaryota"/>
</dbReference>
<proteinExistence type="predicted"/>
<dbReference type="OMA" id="FEHHRIC"/>
<dbReference type="InterPro" id="IPR011993">
    <property type="entry name" value="PH-like_dom_sf"/>
</dbReference>
<dbReference type="SMART" id="SM00461">
    <property type="entry name" value="WH1"/>
    <property type="match status" value="1"/>
</dbReference>